<sequence>MDERNHATSRKFQNTFNLVAERLFLARQLATFPTNQILGHLKKKTIEYSDKQIGQLPTIGKKRQAPPLKDSKAKMVTTLS</sequence>
<reference evidence="2" key="1">
    <citation type="journal article" date="2022" name="Plant J.">
        <title>Strategies of tolerance reflected in two North American maple genomes.</title>
        <authorList>
            <person name="McEvoy S.L."/>
            <person name="Sezen U.U."/>
            <person name="Trouern-Trend A."/>
            <person name="McMahon S.M."/>
            <person name="Schaberg P.G."/>
            <person name="Yang J."/>
            <person name="Wegrzyn J.L."/>
            <person name="Swenson N.G."/>
        </authorList>
    </citation>
    <scope>NUCLEOTIDE SEQUENCE</scope>
    <source>
        <strain evidence="2">91603</strain>
    </source>
</reference>
<comment type="caution">
    <text evidence="2">The sequence shown here is derived from an EMBL/GenBank/DDBJ whole genome shotgun (WGS) entry which is preliminary data.</text>
</comment>
<organism evidence="2 3">
    <name type="scientific">Acer negundo</name>
    <name type="common">Box elder</name>
    <dbReference type="NCBI Taxonomy" id="4023"/>
    <lineage>
        <taxon>Eukaryota</taxon>
        <taxon>Viridiplantae</taxon>
        <taxon>Streptophyta</taxon>
        <taxon>Embryophyta</taxon>
        <taxon>Tracheophyta</taxon>
        <taxon>Spermatophyta</taxon>
        <taxon>Magnoliopsida</taxon>
        <taxon>eudicotyledons</taxon>
        <taxon>Gunneridae</taxon>
        <taxon>Pentapetalae</taxon>
        <taxon>rosids</taxon>
        <taxon>malvids</taxon>
        <taxon>Sapindales</taxon>
        <taxon>Sapindaceae</taxon>
        <taxon>Hippocastanoideae</taxon>
        <taxon>Acereae</taxon>
        <taxon>Acer</taxon>
    </lineage>
</organism>
<dbReference type="Proteomes" id="UP001064489">
    <property type="component" value="Chromosome 12"/>
</dbReference>
<dbReference type="EMBL" id="JAJSOW010000107">
    <property type="protein sequence ID" value="KAI9156294.1"/>
    <property type="molecule type" value="Genomic_DNA"/>
</dbReference>
<evidence type="ECO:0000256" key="1">
    <source>
        <dbReference type="SAM" id="MobiDB-lite"/>
    </source>
</evidence>
<evidence type="ECO:0000313" key="2">
    <source>
        <dbReference type="EMBL" id="KAI9156294.1"/>
    </source>
</evidence>
<feature type="region of interest" description="Disordered" evidence="1">
    <location>
        <begin position="57"/>
        <end position="80"/>
    </location>
</feature>
<keyword evidence="3" id="KW-1185">Reference proteome</keyword>
<evidence type="ECO:0000313" key="3">
    <source>
        <dbReference type="Proteomes" id="UP001064489"/>
    </source>
</evidence>
<dbReference type="AlphaFoldDB" id="A0AAD5I8E6"/>
<proteinExistence type="predicted"/>
<gene>
    <name evidence="2" type="ORF">LWI28_003969</name>
</gene>
<protein>
    <submittedName>
        <fullName evidence="2">Uncharacterized protein</fullName>
    </submittedName>
</protein>
<reference evidence="2" key="2">
    <citation type="submission" date="2023-02" db="EMBL/GenBank/DDBJ databases">
        <authorList>
            <person name="Swenson N.G."/>
            <person name="Wegrzyn J.L."/>
            <person name="Mcevoy S.L."/>
        </authorList>
    </citation>
    <scope>NUCLEOTIDE SEQUENCE</scope>
    <source>
        <strain evidence="2">91603</strain>
        <tissue evidence="2">Leaf</tissue>
    </source>
</reference>
<accession>A0AAD5I8E6</accession>
<name>A0AAD5I8E6_ACENE</name>